<reference evidence="2" key="2">
    <citation type="journal article" date="2016" name="Sci. Rep.">
        <title>Dictyocaulus viviparus genome, variome and transcriptome elucidate lungworm biology and support future intervention.</title>
        <authorList>
            <person name="McNulty S.N."/>
            <person name="Strube C."/>
            <person name="Rosa B.A."/>
            <person name="Martin J.C."/>
            <person name="Tyagi R."/>
            <person name="Choi Y.J."/>
            <person name="Wang Q."/>
            <person name="Hallsworth Pepin K."/>
            <person name="Zhang X."/>
            <person name="Ozersky P."/>
            <person name="Wilson R.K."/>
            <person name="Sternberg P.W."/>
            <person name="Gasser R.B."/>
            <person name="Mitreva M."/>
        </authorList>
    </citation>
    <scope>NUCLEOTIDE SEQUENCE [LARGE SCALE GENOMIC DNA]</scope>
    <source>
        <strain evidence="2">HannoverDv2000</strain>
    </source>
</reference>
<reference evidence="1 2" key="1">
    <citation type="submission" date="2013-11" db="EMBL/GenBank/DDBJ databases">
        <title>Draft genome of the bovine lungworm Dictyocaulus viviparus.</title>
        <authorList>
            <person name="Mitreva M."/>
        </authorList>
    </citation>
    <scope>NUCLEOTIDE SEQUENCE [LARGE SCALE GENOMIC DNA]</scope>
    <source>
        <strain evidence="1 2">HannoverDv2000</strain>
    </source>
</reference>
<name>A0A0D8X9W6_DICVI</name>
<protein>
    <submittedName>
        <fullName evidence="1">Uncharacterized protein</fullName>
    </submittedName>
</protein>
<dbReference type="Proteomes" id="UP000053766">
    <property type="component" value="Unassembled WGS sequence"/>
</dbReference>
<evidence type="ECO:0000313" key="1">
    <source>
        <dbReference type="EMBL" id="KJH41380.1"/>
    </source>
</evidence>
<dbReference type="EMBL" id="KN716836">
    <property type="protein sequence ID" value="KJH41380.1"/>
    <property type="molecule type" value="Genomic_DNA"/>
</dbReference>
<keyword evidence="2" id="KW-1185">Reference proteome</keyword>
<organism evidence="1 2">
    <name type="scientific">Dictyocaulus viviparus</name>
    <name type="common">Bovine lungworm</name>
    <dbReference type="NCBI Taxonomy" id="29172"/>
    <lineage>
        <taxon>Eukaryota</taxon>
        <taxon>Metazoa</taxon>
        <taxon>Ecdysozoa</taxon>
        <taxon>Nematoda</taxon>
        <taxon>Chromadorea</taxon>
        <taxon>Rhabditida</taxon>
        <taxon>Rhabditina</taxon>
        <taxon>Rhabditomorpha</taxon>
        <taxon>Strongyloidea</taxon>
        <taxon>Metastrongylidae</taxon>
        <taxon>Dictyocaulus</taxon>
    </lineage>
</organism>
<gene>
    <name evidence="1" type="ORF">DICVIV_12644</name>
</gene>
<evidence type="ECO:0000313" key="2">
    <source>
        <dbReference type="Proteomes" id="UP000053766"/>
    </source>
</evidence>
<dbReference type="AlphaFoldDB" id="A0A0D8X9W6"/>
<proteinExistence type="predicted"/>
<accession>A0A0D8X9W6</accession>
<sequence length="199" mass="23360">MNFREARLYLPRWNDADNSEWSQCSSQEKLFLNSQRDHHREVAPVSMERFIKKAERARTQLTRVSRLHKVNLNETKEVEIDKDMAYYMWYPVACPRRLANERTIAHEISKSYKGSNITVSVDWDKILKELIDNIELFHPETKNENKATNFRPSKLSSKAQSSSRLEVALPGSTYAVGYFGTCKFFCEVMLFEDYNICMI</sequence>